<name>A0ABR2VY78_9FUNG</name>
<keyword evidence="3" id="KW-1185">Reference proteome</keyword>
<evidence type="ECO:0000313" key="3">
    <source>
        <dbReference type="Proteomes" id="UP001479436"/>
    </source>
</evidence>
<feature type="region of interest" description="Disordered" evidence="1">
    <location>
        <begin position="41"/>
        <end position="87"/>
    </location>
</feature>
<sequence>MNSNHQLSHNLLDETLPAEAPPPYTRYPEHHEVALSRDIHSHAPFGDSSHYHSNSQPQRAPPNSNPLNGHAVLPTSPYNPGQSSNSQTLLFRPRVDTGNKYTIPIHDTNVAVTAPTAPISIQQYSSAWTVLPQLPSLGYHHSQPGGNVAPQSNPPPDFGFICGSCGNRGWRRVGKLCSHCPYGQQWSRAGIYPVGNPNTSTVSVGRQCYKCKGQGNTLPIQIPILSMLANSFTSTVCSACRGKGSL</sequence>
<accession>A0ABR2VY78</accession>
<dbReference type="EMBL" id="JASJQH010007369">
    <property type="protein sequence ID" value="KAK9709949.1"/>
    <property type="molecule type" value="Genomic_DNA"/>
</dbReference>
<comment type="caution">
    <text evidence="2">The sequence shown here is derived from an EMBL/GenBank/DDBJ whole genome shotgun (WGS) entry which is preliminary data.</text>
</comment>
<evidence type="ECO:0000256" key="1">
    <source>
        <dbReference type="SAM" id="MobiDB-lite"/>
    </source>
</evidence>
<dbReference type="Proteomes" id="UP001479436">
    <property type="component" value="Unassembled WGS sequence"/>
</dbReference>
<proteinExistence type="predicted"/>
<gene>
    <name evidence="2" type="ORF">K7432_008685</name>
</gene>
<feature type="region of interest" description="Disordered" evidence="1">
    <location>
        <begin position="1"/>
        <end position="26"/>
    </location>
</feature>
<organism evidence="2 3">
    <name type="scientific">Basidiobolus ranarum</name>
    <dbReference type="NCBI Taxonomy" id="34480"/>
    <lineage>
        <taxon>Eukaryota</taxon>
        <taxon>Fungi</taxon>
        <taxon>Fungi incertae sedis</taxon>
        <taxon>Zoopagomycota</taxon>
        <taxon>Entomophthoromycotina</taxon>
        <taxon>Basidiobolomycetes</taxon>
        <taxon>Basidiobolales</taxon>
        <taxon>Basidiobolaceae</taxon>
        <taxon>Basidiobolus</taxon>
    </lineage>
</organism>
<evidence type="ECO:0000313" key="2">
    <source>
        <dbReference type="EMBL" id="KAK9709949.1"/>
    </source>
</evidence>
<reference evidence="2 3" key="1">
    <citation type="submission" date="2023-04" db="EMBL/GenBank/DDBJ databases">
        <title>Genome of Basidiobolus ranarum AG-B5.</title>
        <authorList>
            <person name="Stajich J.E."/>
            <person name="Carter-House D."/>
            <person name="Gryganskyi A."/>
        </authorList>
    </citation>
    <scope>NUCLEOTIDE SEQUENCE [LARGE SCALE GENOMIC DNA]</scope>
    <source>
        <strain evidence="2 3">AG-B5</strain>
    </source>
</reference>
<protein>
    <submittedName>
        <fullName evidence="2">Uncharacterized protein</fullName>
    </submittedName>
</protein>
<feature type="compositionally biased region" description="Polar residues" evidence="1">
    <location>
        <begin position="76"/>
        <end position="87"/>
    </location>
</feature>